<evidence type="ECO:0000313" key="3">
    <source>
        <dbReference type="Proteomes" id="UP000054248"/>
    </source>
</evidence>
<gene>
    <name evidence="2" type="ORF">M407DRAFT_244592</name>
</gene>
<evidence type="ECO:0000256" key="1">
    <source>
        <dbReference type="SAM" id="MobiDB-lite"/>
    </source>
</evidence>
<protein>
    <submittedName>
        <fullName evidence="2">Uncharacterized protein</fullName>
    </submittedName>
</protein>
<dbReference type="AlphaFoldDB" id="A0A0C3LRL0"/>
<reference evidence="2 3" key="1">
    <citation type="submission" date="2014-04" db="EMBL/GenBank/DDBJ databases">
        <authorList>
            <consortium name="DOE Joint Genome Institute"/>
            <person name="Kuo A."/>
            <person name="Girlanda M."/>
            <person name="Perotto S."/>
            <person name="Kohler A."/>
            <person name="Nagy L.G."/>
            <person name="Floudas D."/>
            <person name="Copeland A."/>
            <person name="Barry K.W."/>
            <person name="Cichocki N."/>
            <person name="Veneault-Fourrey C."/>
            <person name="LaButti K."/>
            <person name="Lindquist E.A."/>
            <person name="Lipzen A."/>
            <person name="Lundell T."/>
            <person name="Morin E."/>
            <person name="Murat C."/>
            <person name="Sun H."/>
            <person name="Tunlid A."/>
            <person name="Henrissat B."/>
            <person name="Grigoriev I.V."/>
            <person name="Hibbett D.S."/>
            <person name="Martin F."/>
            <person name="Nordberg H.P."/>
            <person name="Cantor M.N."/>
            <person name="Hua S.X."/>
        </authorList>
    </citation>
    <scope>NUCLEOTIDE SEQUENCE [LARGE SCALE GENOMIC DNA]</scope>
    <source>
        <strain evidence="2 3">MUT 4182</strain>
    </source>
</reference>
<organism evidence="2 3">
    <name type="scientific">Tulasnella calospora MUT 4182</name>
    <dbReference type="NCBI Taxonomy" id="1051891"/>
    <lineage>
        <taxon>Eukaryota</taxon>
        <taxon>Fungi</taxon>
        <taxon>Dikarya</taxon>
        <taxon>Basidiomycota</taxon>
        <taxon>Agaricomycotina</taxon>
        <taxon>Agaricomycetes</taxon>
        <taxon>Cantharellales</taxon>
        <taxon>Tulasnellaceae</taxon>
        <taxon>Tulasnella</taxon>
    </lineage>
</organism>
<keyword evidence="3" id="KW-1185">Reference proteome</keyword>
<feature type="compositionally biased region" description="Polar residues" evidence="1">
    <location>
        <begin position="54"/>
        <end position="72"/>
    </location>
</feature>
<evidence type="ECO:0000313" key="2">
    <source>
        <dbReference type="EMBL" id="KIO24042.1"/>
    </source>
</evidence>
<feature type="region of interest" description="Disordered" evidence="1">
    <location>
        <begin position="1"/>
        <end position="86"/>
    </location>
</feature>
<dbReference type="HOGENOM" id="CLU_2499522_0_0_1"/>
<sequence length="86" mass="9198">MIQTEADNRQNAPIDRKGSLATPPSSGDGSRTMLARSSAQSLSQKLTEGVSRGGSRTPTLPRQSAGSYSSCNRRVYRQRAGKDSRG</sequence>
<reference evidence="3" key="2">
    <citation type="submission" date="2015-01" db="EMBL/GenBank/DDBJ databases">
        <title>Evolutionary Origins and Diversification of the Mycorrhizal Mutualists.</title>
        <authorList>
            <consortium name="DOE Joint Genome Institute"/>
            <consortium name="Mycorrhizal Genomics Consortium"/>
            <person name="Kohler A."/>
            <person name="Kuo A."/>
            <person name="Nagy L.G."/>
            <person name="Floudas D."/>
            <person name="Copeland A."/>
            <person name="Barry K.W."/>
            <person name="Cichocki N."/>
            <person name="Veneault-Fourrey C."/>
            <person name="LaButti K."/>
            <person name="Lindquist E.A."/>
            <person name="Lipzen A."/>
            <person name="Lundell T."/>
            <person name="Morin E."/>
            <person name="Murat C."/>
            <person name="Riley R."/>
            <person name="Ohm R."/>
            <person name="Sun H."/>
            <person name="Tunlid A."/>
            <person name="Henrissat B."/>
            <person name="Grigoriev I.V."/>
            <person name="Hibbett D.S."/>
            <person name="Martin F."/>
        </authorList>
    </citation>
    <scope>NUCLEOTIDE SEQUENCE [LARGE SCALE GENOMIC DNA]</scope>
    <source>
        <strain evidence="3">MUT 4182</strain>
    </source>
</reference>
<feature type="compositionally biased region" description="Polar residues" evidence="1">
    <location>
        <begin position="1"/>
        <end position="11"/>
    </location>
</feature>
<dbReference type="Proteomes" id="UP000054248">
    <property type="component" value="Unassembled WGS sequence"/>
</dbReference>
<proteinExistence type="predicted"/>
<accession>A0A0C3LRL0</accession>
<dbReference type="EMBL" id="KN823070">
    <property type="protein sequence ID" value="KIO24042.1"/>
    <property type="molecule type" value="Genomic_DNA"/>
</dbReference>
<name>A0A0C3LRL0_9AGAM</name>
<feature type="compositionally biased region" description="Polar residues" evidence="1">
    <location>
        <begin position="22"/>
        <end position="46"/>
    </location>
</feature>